<accession>A0AA95KH93</accession>
<dbReference type="PANTHER" id="PTHR30474:SF2">
    <property type="entry name" value="PEPTIDOGLYCAN GLYCOSYLTRANSFERASE FTSW-RELATED"/>
    <property type="match status" value="1"/>
</dbReference>
<feature type="transmembrane region" description="Helical" evidence="16">
    <location>
        <begin position="605"/>
        <end position="623"/>
    </location>
</feature>
<evidence type="ECO:0000256" key="10">
    <source>
        <dbReference type="ARBA" id="ARBA00033270"/>
    </source>
</evidence>
<dbReference type="Proteomes" id="UP001300672">
    <property type="component" value="Chromosome"/>
</dbReference>
<evidence type="ECO:0000256" key="11">
    <source>
        <dbReference type="ARBA" id="ARBA00038053"/>
    </source>
</evidence>
<evidence type="ECO:0000256" key="9">
    <source>
        <dbReference type="ARBA" id="ARBA00032370"/>
    </source>
</evidence>
<keyword evidence="7 16" id="KW-1133">Transmembrane helix</keyword>
<evidence type="ECO:0000256" key="4">
    <source>
        <dbReference type="ARBA" id="ARBA00022692"/>
    </source>
</evidence>
<evidence type="ECO:0000256" key="13">
    <source>
        <dbReference type="ARBA" id="ARBA00041418"/>
    </source>
</evidence>
<organism evidence="17">
    <name type="scientific">Candidatus Thiocaldithrix dubininis</name>
    <dbReference type="NCBI Taxonomy" id="3080823"/>
    <lineage>
        <taxon>Bacteria</taxon>
        <taxon>Pseudomonadati</taxon>
        <taxon>Pseudomonadota</taxon>
        <taxon>Gammaproteobacteria</taxon>
        <taxon>Thiotrichales</taxon>
        <taxon>Thiotrichaceae</taxon>
        <taxon>Candidatus Thiocaldithrix</taxon>
    </lineage>
</organism>
<reference evidence="17" key="1">
    <citation type="journal article" date="2023" name="Int. J. Mol. Sci.">
        <title>Metagenomics Revealed a New Genus 'Candidatus Thiocaldithrix dubininis' gen. nov., sp. nov. and a New Species 'Candidatus Thiothrix putei' sp. nov. in the Family Thiotrichaceae, Some Members of Which Have Traits of Both Na+- and H+-Motive Energetics.</title>
        <authorList>
            <person name="Ravin N.V."/>
            <person name="Muntyan M.S."/>
            <person name="Smolyakov D.D."/>
            <person name="Rudenko T.S."/>
            <person name="Beletsky A.V."/>
            <person name="Mardanov A.V."/>
            <person name="Grabovich M.Y."/>
        </authorList>
    </citation>
    <scope>NUCLEOTIDE SEQUENCE</scope>
    <source>
        <strain evidence="17">GKL-01</strain>
    </source>
</reference>
<dbReference type="GO" id="GO:0008955">
    <property type="term" value="F:peptidoglycan glycosyltransferase activity"/>
    <property type="evidence" value="ECO:0007669"/>
    <property type="project" value="UniProtKB-EC"/>
</dbReference>
<keyword evidence="2" id="KW-0328">Glycosyltransferase</keyword>
<evidence type="ECO:0000256" key="8">
    <source>
        <dbReference type="ARBA" id="ARBA00023136"/>
    </source>
</evidence>
<evidence type="ECO:0000256" key="14">
    <source>
        <dbReference type="ARBA" id="ARBA00044770"/>
    </source>
</evidence>
<evidence type="ECO:0000256" key="6">
    <source>
        <dbReference type="ARBA" id="ARBA00022984"/>
    </source>
</evidence>
<sequence length="812" mass="90614">MQNLKSMSALLSLLLLAGLSLLGWQLFKQMPTWSYQPQLNLAATPNKTVSIGYVELGQHANANAADHQHLQLRYDTQPDTPAGGWQLANISATKSVLYKYKDESADSPHHRLRHWVLAQGDTLQIDQTTLTVTALDNSHISLGNASAGQTLQWQHSWWGNHLSANDKENANICQDKLQGFYLGGSVQCNTRWRLLNAEKEPALSSKAAKIAFNGSEFSFIPLATQSAFRVTRGNESIDLLKMEIPLLSEQHTVREIIVGKTPYAVSIDPDDQHLTLTPSRNIPLFSANDTASQRLKAAHLWQPSSSDYWIGWTWLSLLLVMLLFSLLVALTAAVSQQEQRQPPRFWLNLLVIALPLIGLYVILIANQQLAIASLVLVAITAFLSVWLGHQQKLSGATTTLWLGFIGLAGMGLLVQMQLAVGADNSSWYRYPRLQAISLAIILWGVALLAVFPKTAFAKRWQVAIIQRNHFRPWLIIVPIGLVLLGLMWLKLSGSEAGVSGFQPAEFAKLVLVILIAIALSAWSDLQHNFWQTQRNLHQYQAHHWWQSPRLWIGLRLGVWVSLVLLLATLVLGSVRDFSPILILLLLLFGYLWAIRPKLPKAWQRVILILPLIFAAVLGSIWHYPETFATLFANYQGERLLVWVYPWLDPDMGLQAQRSLSAIHQAGWLETQWFGANGELMSIPAVQNDFILAFVLAHTGALGGLLLLALQLSWLGLLFALSETLRHAPKQSSEQWLSIQFLAWVLYGLAWLQLTHWLISWCNVLGLLPIMGQPMTWLSSGNSHLLALGLPTVLLALIATWLLPSNPIHHAAS</sequence>
<evidence type="ECO:0000256" key="3">
    <source>
        <dbReference type="ARBA" id="ARBA00022679"/>
    </source>
</evidence>
<feature type="transmembrane region" description="Helical" evidence="16">
    <location>
        <begin position="432"/>
        <end position="451"/>
    </location>
</feature>
<dbReference type="GO" id="GO:0015648">
    <property type="term" value="F:lipid-linked peptidoglycan transporter activity"/>
    <property type="evidence" value="ECO:0007669"/>
    <property type="project" value="TreeGrafter"/>
</dbReference>
<feature type="transmembrane region" description="Helical" evidence="16">
    <location>
        <begin position="309"/>
        <end position="333"/>
    </location>
</feature>
<dbReference type="GO" id="GO:0051301">
    <property type="term" value="P:cell division"/>
    <property type="evidence" value="ECO:0007669"/>
    <property type="project" value="InterPro"/>
</dbReference>
<feature type="transmembrane region" description="Helical" evidence="16">
    <location>
        <begin position="472"/>
        <end position="489"/>
    </location>
</feature>
<feature type="transmembrane region" description="Helical" evidence="16">
    <location>
        <begin position="550"/>
        <end position="571"/>
    </location>
</feature>
<keyword evidence="6" id="KW-0573">Peptidoglycan synthesis</keyword>
<feature type="transmembrane region" description="Helical" evidence="16">
    <location>
        <begin position="740"/>
        <end position="770"/>
    </location>
</feature>
<evidence type="ECO:0000256" key="12">
    <source>
        <dbReference type="ARBA" id="ARBA00041185"/>
    </source>
</evidence>
<feature type="transmembrane region" description="Helical" evidence="16">
    <location>
        <begin position="400"/>
        <end position="420"/>
    </location>
</feature>
<feature type="transmembrane region" description="Helical" evidence="16">
    <location>
        <begin position="689"/>
        <end position="720"/>
    </location>
</feature>
<keyword evidence="4 16" id="KW-0812">Transmembrane</keyword>
<evidence type="ECO:0000256" key="5">
    <source>
        <dbReference type="ARBA" id="ARBA00022960"/>
    </source>
</evidence>
<dbReference type="GO" id="GO:0009252">
    <property type="term" value="P:peptidoglycan biosynthetic process"/>
    <property type="evidence" value="ECO:0007669"/>
    <property type="project" value="UniProtKB-KW"/>
</dbReference>
<feature type="transmembrane region" description="Helical" evidence="16">
    <location>
        <begin position="369"/>
        <end position="388"/>
    </location>
</feature>
<protein>
    <recommendedName>
        <fullName evidence="12">Probable peptidoglycan glycosyltransferase FtsW</fullName>
        <ecNumber evidence="14">2.4.99.28</ecNumber>
    </recommendedName>
    <alternativeName>
        <fullName evidence="13">Cell division protein FtsW</fullName>
    </alternativeName>
    <alternativeName>
        <fullName evidence="10">Cell wall polymerase</fullName>
    </alternativeName>
    <alternativeName>
        <fullName evidence="9">Peptidoglycan polymerase</fullName>
    </alternativeName>
</protein>
<feature type="transmembrane region" description="Helical" evidence="16">
    <location>
        <begin position="577"/>
        <end position="593"/>
    </location>
</feature>
<dbReference type="GO" id="GO:0005886">
    <property type="term" value="C:plasma membrane"/>
    <property type="evidence" value="ECO:0007669"/>
    <property type="project" value="TreeGrafter"/>
</dbReference>
<keyword evidence="8 16" id="KW-0472">Membrane</keyword>
<keyword evidence="3" id="KW-0808">Transferase</keyword>
<evidence type="ECO:0000256" key="7">
    <source>
        <dbReference type="ARBA" id="ARBA00022989"/>
    </source>
</evidence>
<feature type="transmembrane region" description="Helical" evidence="16">
    <location>
        <begin position="509"/>
        <end position="529"/>
    </location>
</feature>
<dbReference type="KEGG" id="tdu:QJT80_07445"/>
<evidence type="ECO:0000256" key="2">
    <source>
        <dbReference type="ARBA" id="ARBA00022676"/>
    </source>
</evidence>
<dbReference type="EMBL" id="CP124755">
    <property type="protein sequence ID" value="WGZ92311.1"/>
    <property type="molecule type" value="Genomic_DNA"/>
</dbReference>
<evidence type="ECO:0000256" key="1">
    <source>
        <dbReference type="ARBA" id="ARBA00004141"/>
    </source>
</evidence>
<dbReference type="PANTHER" id="PTHR30474">
    <property type="entry name" value="CELL CYCLE PROTEIN"/>
    <property type="match status" value="1"/>
</dbReference>
<evidence type="ECO:0000313" key="17">
    <source>
        <dbReference type="EMBL" id="WGZ92311.1"/>
    </source>
</evidence>
<comment type="catalytic activity">
    <reaction evidence="15">
        <text>[GlcNAc-(1-&gt;4)-Mur2Ac(oyl-L-Ala-gamma-D-Glu-L-Lys-D-Ala-D-Ala)](n)-di-trans,octa-cis-undecaprenyl diphosphate + beta-D-GlcNAc-(1-&gt;4)-Mur2Ac(oyl-L-Ala-gamma-D-Glu-L-Lys-D-Ala-D-Ala)-di-trans,octa-cis-undecaprenyl diphosphate = [GlcNAc-(1-&gt;4)-Mur2Ac(oyl-L-Ala-gamma-D-Glu-L-Lys-D-Ala-D-Ala)](n+1)-di-trans,octa-cis-undecaprenyl diphosphate + di-trans,octa-cis-undecaprenyl diphosphate + H(+)</text>
        <dbReference type="Rhea" id="RHEA:23708"/>
        <dbReference type="Rhea" id="RHEA-COMP:9602"/>
        <dbReference type="Rhea" id="RHEA-COMP:9603"/>
        <dbReference type="ChEBI" id="CHEBI:15378"/>
        <dbReference type="ChEBI" id="CHEBI:58405"/>
        <dbReference type="ChEBI" id="CHEBI:60033"/>
        <dbReference type="ChEBI" id="CHEBI:78435"/>
        <dbReference type="EC" id="2.4.99.28"/>
    </reaction>
</comment>
<evidence type="ECO:0000256" key="16">
    <source>
        <dbReference type="SAM" id="Phobius"/>
    </source>
</evidence>
<dbReference type="GO" id="GO:0032153">
    <property type="term" value="C:cell division site"/>
    <property type="evidence" value="ECO:0007669"/>
    <property type="project" value="TreeGrafter"/>
</dbReference>
<proteinExistence type="inferred from homology"/>
<keyword evidence="5" id="KW-0133">Cell shape</keyword>
<feature type="transmembrane region" description="Helical" evidence="16">
    <location>
        <begin position="782"/>
        <end position="802"/>
    </location>
</feature>
<feature type="transmembrane region" description="Helical" evidence="16">
    <location>
        <begin position="345"/>
        <end position="363"/>
    </location>
</feature>
<comment type="similarity">
    <text evidence="11">Belongs to the SEDS family. FtsW subfamily.</text>
</comment>
<dbReference type="EC" id="2.4.99.28" evidence="14"/>
<gene>
    <name evidence="17" type="ORF">QJT80_07445</name>
</gene>
<evidence type="ECO:0000256" key="15">
    <source>
        <dbReference type="ARBA" id="ARBA00049902"/>
    </source>
</evidence>
<name>A0AA95KH93_9GAMM</name>
<dbReference type="Pfam" id="PF01098">
    <property type="entry name" value="FTSW_RODA_SPOVE"/>
    <property type="match status" value="1"/>
</dbReference>
<reference evidence="17" key="2">
    <citation type="submission" date="2023-04" db="EMBL/GenBank/DDBJ databases">
        <authorList>
            <person name="Beletskiy A.V."/>
            <person name="Mardanov A.V."/>
            <person name="Ravin N.V."/>
        </authorList>
    </citation>
    <scope>NUCLEOTIDE SEQUENCE</scope>
    <source>
        <strain evidence="17">GKL-01</strain>
    </source>
</reference>
<dbReference type="GO" id="GO:0008360">
    <property type="term" value="P:regulation of cell shape"/>
    <property type="evidence" value="ECO:0007669"/>
    <property type="project" value="UniProtKB-KW"/>
</dbReference>
<dbReference type="InterPro" id="IPR001182">
    <property type="entry name" value="FtsW/RodA"/>
</dbReference>
<comment type="subcellular location">
    <subcellularLocation>
        <location evidence="1">Membrane</location>
        <topology evidence="1">Multi-pass membrane protein</topology>
    </subcellularLocation>
</comment>
<dbReference type="AlphaFoldDB" id="A0AA95KH93"/>